<dbReference type="Proteomes" id="UP000283530">
    <property type="component" value="Unassembled WGS sequence"/>
</dbReference>
<dbReference type="Pfam" id="PF12428">
    <property type="entry name" value="DUF3675"/>
    <property type="match status" value="1"/>
</dbReference>
<feature type="transmembrane region" description="Helical" evidence="5">
    <location>
        <begin position="203"/>
        <end position="226"/>
    </location>
</feature>
<evidence type="ECO:0000256" key="5">
    <source>
        <dbReference type="SAM" id="Phobius"/>
    </source>
</evidence>
<dbReference type="SUPFAM" id="SSF57850">
    <property type="entry name" value="RING/U-box"/>
    <property type="match status" value="1"/>
</dbReference>
<keyword evidence="8" id="KW-1185">Reference proteome</keyword>
<dbReference type="GO" id="GO:0008270">
    <property type="term" value="F:zinc ion binding"/>
    <property type="evidence" value="ECO:0007669"/>
    <property type="project" value="UniProtKB-KW"/>
</dbReference>
<dbReference type="InterPro" id="IPR022143">
    <property type="entry name" value="DUF3675"/>
</dbReference>
<evidence type="ECO:0000256" key="2">
    <source>
        <dbReference type="ARBA" id="ARBA00022771"/>
    </source>
</evidence>
<dbReference type="Gene3D" id="3.30.40.10">
    <property type="entry name" value="Zinc/RING finger domain, C3HC4 (zinc finger)"/>
    <property type="match status" value="1"/>
</dbReference>
<reference evidence="7 8" key="1">
    <citation type="journal article" date="2019" name="Nat. Plants">
        <title>Stout camphor tree genome fills gaps in understanding of flowering plant genome evolution.</title>
        <authorList>
            <person name="Chaw S.M."/>
            <person name="Liu Y.C."/>
            <person name="Wu Y.W."/>
            <person name="Wang H.Y."/>
            <person name="Lin C.I."/>
            <person name="Wu C.S."/>
            <person name="Ke H.M."/>
            <person name="Chang L.Y."/>
            <person name="Hsu C.Y."/>
            <person name="Yang H.T."/>
            <person name="Sudianto E."/>
            <person name="Hsu M.H."/>
            <person name="Wu K.P."/>
            <person name="Wang L.N."/>
            <person name="Leebens-Mack J.H."/>
            <person name="Tsai I.J."/>
        </authorList>
    </citation>
    <scope>NUCLEOTIDE SEQUENCE [LARGE SCALE GENOMIC DNA]</scope>
    <source>
        <strain evidence="8">cv. Chaw 1501</strain>
        <tissue evidence="7">Young leaves</tissue>
    </source>
</reference>
<sequence>MGDHFVLLVDRLLTESTLEAAIESRKVLQIGQGAASASMEDVIEIPFQKRNFIDGSLSSRKLVECRICQDEDEDSSMEAPCSCSGSLKYAHRKCVQRWCNEKGNTICEICHQQFKPGYTAPPQLFHYGGIPMNFRGNWEITRQGLHNPRFLAMVATDRDFDYDDYSYSTARSMMCCRSVAIIFMILLVLRHTLPIIISGAEEYSFALFLLLLLRTVGIILPVYIVARALIAIQHRRQQQASLTSSVGNEQLESQPQRPPHFTRVR</sequence>
<dbReference type="PANTHER" id="PTHR23012:SF93">
    <property type="entry name" value="RING_FYVE_PHD ZINC FINGER SUPERFAMILY PROTEIN"/>
    <property type="match status" value="1"/>
</dbReference>
<evidence type="ECO:0000313" key="8">
    <source>
        <dbReference type="Proteomes" id="UP000283530"/>
    </source>
</evidence>
<dbReference type="GO" id="GO:0016020">
    <property type="term" value="C:membrane"/>
    <property type="evidence" value="ECO:0007669"/>
    <property type="project" value="TreeGrafter"/>
</dbReference>
<keyword evidence="5" id="KW-0472">Membrane</keyword>
<evidence type="ECO:0000259" key="6">
    <source>
        <dbReference type="PROSITE" id="PS51292"/>
    </source>
</evidence>
<keyword evidence="1" id="KW-0479">Metal-binding</keyword>
<keyword evidence="2" id="KW-0863">Zinc-finger</keyword>
<accession>A0A443P483</accession>
<feature type="region of interest" description="Disordered" evidence="4">
    <location>
        <begin position="243"/>
        <end position="265"/>
    </location>
</feature>
<dbReference type="SMART" id="SM00744">
    <property type="entry name" value="RINGv"/>
    <property type="match status" value="1"/>
</dbReference>
<organism evidence="7 8">
    <name type="scientific">Cinnamomum micranthum f. kanehirae</name>
    <dbReference type="NCBI Taxonomy" id="337451"/>
    <lineage>
        <taxon>Eukaryota</taxon>
        <taxon>Viridiplantae</taxon>
        <taxon>Streptophyta</taxon>
        <taxon>Embryophyta</taxon>
        <taxon>Tracheophyta</taxon>
        <taxon>Spermatophyta</taxon>
        <taxon>Magnoliopsida</taxon>
        <taxon>Magnoliidae</taxon>
        <taxon>Laurales</taxon>
        <taxon>Lauraceae</taxon>
        <taxon>Cinnamomum</taxon>
    </lineage>
</organism>
<evidence type="ECO:0000256" key="4">
    <source>
        <dbReference type="SAM" id="MobiDB-lite"/>
    </source>
</evidence>
<dbReference type="AlphaFoldDB" id="A0A443P483"/>
<name>A0A443P483_9MAGN</name>
<evidence type="ECO:0000313" key="7">
    <source>
        <dbReference type="EMBL" id="RWR85576.1"/>
    </source>
</evidence>
<feature type="transmembrane region" description="Helical" evidence="5">
    <location>
        <begin position="179"/>
        <end position="197"/>
    </location>
</feature>
<dbReference type="EMBL" id="QPKB01000005">
    <property type="protein sequence ID" value="RWR85576.1"/>
    <property type="molecule type" value="Genomic_DNA"/>
</dbReference>
<protein>
    <submittedName>
        <fullName evidence="7">RING/FYVE/PHD zinc finger superfamily protein</fullName>
    </submittedName>
</protein>
<dbReference type="CDD" id="cd16495">
    <property type="entry name" value="RING_CH-C4HC3_MARCH"/>
    <property type="match status" value="1"/>
</dbReference>
<proteinExistence type="predicted"/>
<dbReference type="InterPro" id="IPR011016">
    <property type="entry name" value="Znf_RING-CH"/>
</dbReference>
<dbReference type="InterPro" id="IPR033275">
    <property type="entry name" value="MARCH-like"/>
</dbReference>
<dbReference type="PROSITE" id="PS51292">
    <property type="entry name" value="ZF_RING_CH"/>
    <property type="match status" value="1"/>
</dbReference>
<gene>
    <name evidence="7" type="ORF">CKAN_01444700</name>
</gene>
<keyword evidence="5" id="KW-1133">Transmembrane helix</keyword>
<dbReference type="GO" id="GO:0004842">
    <property type="term" value="F:ubiquitin-protein transferase activity"/>
    <property type="evidence" value="ECO:0007669"/>
    <property type="project" value="TreeGrafter"/>
</dbReference>
<comment type="caution">
    <text evidence="7">The sequence shown here is derived from an EMBL/GenBank/DDBJ whole genome shotgun (WGS) entry which is preliminary data.</text>
</comment>
<dbReference type="FunFam" id="3.30.40.10:FF:000337">
    <property type="entry name" value="Zinc finger family protein"/>
    <property type="match status" value="1"/>
</dbReference>
<evidence type="ECO:0000256" key="3">
    <source>
        <dbReference type="ARBA" id="ARBA00022833"/>
    </source>
</evidence>
<keyword evidence="3" id="KW-0862">Zinc</keyword>
<dbReference type="Pfam" id="PF12906">
    <property type="entry name" value="RINGv"/>
    <property type="match status" value="1"/>
</dbReference>
<evidence type="ECO:0000256" key="1">
    <source>
        <dbReference type="ARBA" id="ARBA00022723"/>
    </source>
</evidence>
<feature type="compositionally biased region" description="Polar residues" evidence="4">
    <location>
        <begin position="243"/>
        <end position="255"/>
    </location>
</feature>
<feature type="domain" description="RING-CH-type" evidence="6">
    <location>
        <begin position="57"/>
        <end position="117"/>
    </location>
</feature>
<dbReference type="InterPro" id="IPR013083">
    <property type="entry name" value="Znf_RING/FYVE/PHD"/>
</dbReference>
<dbReference type="GO" id="GO:0016567">
    <property type="term" value="P:protein ubiquitination"/>
    <property type="evidence" value="ECO:0007669"/>
    <property type="project" value="TreeGrafter"/>
</dbReference>
<dbReference type="STRING" id="337451.A0A443P483"/>
<dbReference type="OrthoDB" id="264354at2759"/>
<dbReference type="PANTHER" id="PTHR23012">
    <property type="entry name" value="RING/FYVE/PHD ZINC FINGER DOMAIN-CONTAINING"/>
    <property type="match status" value="1"/>
</dbReference>
<keyword evidence="5" id="KW-0812">Transmembrane</keyword>